<keyword evidence="7" id="KW-1185">Reference proteome</keyword>
<organism evidence="6 7">
    <name type="scientific">Albidovulum aquaemixtae</name>
    <dbReference type="NCBI Taxonomy" id="1542388"/>
    <lineage>
        <taxon>Bacteria</taxon>
        <taxon>Pseudomonadati</taxon>
        <taxon>Pseudomonadota</taxon>
        <taxon>Alphaproteobacteria</taxon>
        <taxon>Rhodobacterales</taxon>
        <taxon>Paracoccaceae</taxon>
        <taxon>Albidovulum</taxon>
    </lineage>
</organism>
<evidence type="ECO:0000256" key="3">
    <source>
        <dbReference type="ARBA" id="ARBA00022989"/>
    </source>
</evidence>
<gene>
    <name evidence="6" type="primary">dsbB</name>
    <name evidence="6" type="ORF">DEA8626_01396</name>
</gene>
<dbReference type="OrthoDB" id="9808637at2"/>
<dbReference type="InterPro" id="IPR023380">
    <property type="entry name" value="DsbB-like_sf"/>
</dbReference>
<dbReference type="AlphaFoldDB" id="A0A2R8B5F8"/>
<dbReference type="InterPro" id="IPR003752">
    <property type="entry name" value="DiS_bond_form_DsbB/BdbC"/>
</dbReference>
<keyword evidence="4 5" id="KW-0472">Membrane</keyword>
<dbReference type="GO" id="GO:0016020">
    <property type="term" value="C:membrane"/>
    <property type="evidence" value="ECO:0007669"/>
    <property type="project" value="UniProtKB-SubCell"/>
</dbReference>
<dbReference type="SUPFAM" id="SSF158442">
    <property type="entry name" value="DsbB-like"/>
    <property type="match status" value="1"/>
</dbReference>
<dbReference type="PIRSF" id="PIRSF033913">
    <property type="entry name" value="S-S_format_DsbB"/>
    <property type="match status" value="1"/>
</dbReference>
<dbReference type="Pfam" id="PF02600">
    <property type="entry name" value="DsbB"/>
    <property type="match status" value="1"/>
</dbReference>
<evidence type="ECO:0000256" key="5">
    <source>
        <dbReference type="SAM" id="Phobius"/>
    </source>
</evidence>
<accession>A0A2R8B5F8</accession>
<evidence type="ECO:0000256" key="2">
    <source>
        <dbReference type="ARBA" id="ARBA00022692"/>
    </source>
</evidence>
<keyword evidence="2 5" id="KW-0812">Transmembrane</keyword>
<comment type="subcellular location">
    <subcellularLocation>
        <location evidence="1">Membrane</location>
        <topology evidence="1">Multi-pass membrane protein</topology>
    </subcellularLocation>
</comment>
<evidence type="ECO:0000256" key="4">
    <source>
        <dbReference type="ARBA" id="ARBA00023136"/>
    </source>
</evidence>
<reference evidence="6 7" key="1">
    <citation type="submission" date="2018-03" db="EMBL/GenBank/DDBJ databases">
        <authorList>
            <person name="Keele B.F."/>
        </authorList>
    </citation>
    <scope>NUCLEOTIDE SEQUENCE [LARGE SCALE GENOMIC DNA]</scope>
    <source>
        <strain evidence="6 7">CECT 8626</strain>
    </source>
</reference>
<proteinExistence type="predicted"/>
<dbReference type="GO" id="GO:0015035">
    <property type="term" value="F:protein-disulfide reductase activity"/>
    <property type="evidence" value="ECO:0007669"/>
    <property type="project" value="InterPro"/>
</dbReference>
<sequence>MTSRRLILIAAAGSAALLIGAFVFQAMGYAPCKLCIWQRWPHGAAIAIGAVAILASLPVLAWAGALAAAVSGAIGIYHTGVERLWWPGPDTCTASGDLQGSAEDLLNQIMEAPLVRCDEVAWAFAGLSMATWNAVLSFALAAIWIAAARRAA</sequence>
<feature type="transmembrane region" description="Helical" evidence="5">
    <location>
        <begin position="6"/>
        <end position="32"/>
    </location>
</feature>
<dbReference type="Gene3D" id="1.20.1550.10">
    <property type="entry name" value="DsbB-like"/>
    <property type="match status" value="1"/>
</dbReference>
<keyword evidence="3 5" id="KW-1133">Transmembrane helix</keyword>
<feature type="transmembrane region" description="Helical" evidence="5">
    <location>
        <begin position="44"/>
        <end position="77"/>
    </location>
</feature>
<feature type="transmembrane region" description="Helical" evidence="5">
    <location>
        <begin position="120"/>
        <end position="147"/>
    </location>
</feature>
<dbReference type="InterPro" id="IPR024199">
    <property type="entry name" value="Uncharacterised_DsbB"/>
</dbReference>
<evidence type="ECO:0000313" key="6">
    <source>
        <dbReference type="EMBL" id="SPH17868.1"/>
    </source>
</evidence>
<protein>
    <submittedName>
        <fullName evidence="6">Disulfide bond formation protein B</fullName>
    </submittedName>
</protein>
<dbReference type="GO" id="GO:0006457">
    <property type="term" value="P:protein folding"/>
    <property type="evidence" value="ECO:0007669"/>
    <property type="project" value="InterPro"/>
</dbReference>
<evidence type="ECO:0000313" key="7">
    <source>
        <dbReference type="Proteomes" id="UP000244924"/>
    </source>
</evidence>
<evidence type="ECO:0000256" key="1">
    <source>
        <dbReference type="ARBA" id="ARBA00004141"/>
    </source>
</evidence>
<dbReference type="Proteomes" id="UP000244924">
    <property type="component" value="Unassembled WGS sequence"/>
</dbReference>
<dbReference type="EMBL" id="OMOQ01000001">
    <property type="protein sequence ID" value="SPH17868.1"/>
    <property type="molecule type" value="Genomic_DNA"/>
</dbReference>
<name>A0A2R8B5F8_9RHOB</name>